<accession>A0A849AKL9</accession>
<evidence type="ECO:0000313" key="3">
    <source>
        <dbReference type="Proteomes" id="UP000557772"/>
    </source>
</evidence>
<gene>
    <name evidence="2" type="ORF">HJ588_11100</name>
</gene>
<reference evidence="2 3" key="1">
    <citation type="submission" date="2020-05" db="EMBL/GenBank/DDBJ databases">
        <title>Flexivirga sp. ID2601S isolated from air conditioner.</title>
        <authorList>
            <person name="Kim D.H."/>
        </authorList>
    </citation>
    <scope>NUCLEOTIDE SEQUENCE [LARGE SCALE GENOMIC DNA]</scope>
    <source>
        <strain evidence="2 3">ID2601S</strain>
    </source>
</reference>
<dbReference type="NCBIfam" id="TIGR03086">
    <property type="entry name" value="TIGR03086 family metal-binding protein"/>
    <property type="match status" value="1"/>
</dbReference>
<dbReference type="AlphaFoldDB" id="A0A849AKL9"/>
<dbReference type="SUPFAM" id="SSF109854">
    <property type="entry name" value="DinB/YfiT-like putative metalloenzymes"/>
    <property type="match status" value="1"/>
</dbReference>
<dbReference type="NCBIfam" id="TIGR03083">
    <property type="entry name" value="maleylpyruvate isomerase family mycothiol-dependent enzyme"/>
    <property type="match status" value="1"/>
</dbReference>
<name>A0A849AKL9_9MICO</name>
<dbReference type="InterPro" id="IPR017520">
    <property type="entry name" value="CHP03086"/>
</dbReference>
<dbReference type="Pfam" id="PF11716">
    <property type="entry name" value="MDMPI_N"/>
    <property type="match status" value="1"/>
</dbReference>
<dbReference type="Proteomes" id="UP000557772">
    <property type="component" value="Unassembled WGS sequence"/>
</dbReference>
<dbReference type="InterPro" id="IPR034660">
    <property type="entry name" value="DinB/YfiT-like"/>
</dbReference>
<feature type="domain" description="Mycothiol-dependent maleylpyruvate isomerase metal-binding" evidence="1">
    <location>
        <begin position="25"/>
        <end position="134"/>
    </location>
</feature>
<dbReference type="GO" id="GO:0046872">
    <property type="term" value="F:metal ion binding"/>
    <property type="evidence" value="ECO:0007669"/>
    <property type="project" value="InterPro"/>
</dbReference>
<proteinExistence type="predicted"/>
<dbReference type="EMBL" id="JABENB010000001">
    <property type="protein sequence ID" value="NNG39818.1"/>
    <property type="molecule type" value="Genomic_DNA"/>
</dbReference>
<dbReference type="InterPro" id="IPR017517">
    <property type="entry name" value="Maleyloyr_isom"/>
</dbReference>
<comment type="caution">
    <text evidence="2">The sequence shown here is derived from an EMBL/GenBank/DDBJ whole genome shotgun (WGS) entry which is preliminary data.</text>
</comment>
<evidence type="ECO:0000313" key="2">
    <source>
        <dbReference type="EMBL" id="NNG39818.1"/>
    </source>
</evidence>
<dbReference type="RefSeq" id="WP_171154914.1">
    <property type="nucleotide sequence ID" value="NZ_JABENB010000001.1"/>
</dbReference>
<organism evidence="2 3">
    <name type="scientific">Flexivirga aerilata</name>
    <dbReference type="NCBI Taxonomy" id="1656889"/>
    <lineage>
        <taxon>Bacteria</taxon>
        <taxon>Bacillati</taxon>
        <taxon>Actinomycetota</taxon>
        <taxon>Actinomycetes</taxon>
        <taxon>Micrococcales</taxon>
        <taxon>Dermacoccaceae</taxon>
        <taxon>Flexivirga</taxon>
    </lineage>
</organism>
<sequence>MTTAAHASSTAVGAQLLASATSYTCTMLGRVRDSDLARRTPCERWDLAALFAHMEDSLLAFTEAVTGAVSMRSPVTGRSSVEPVRRLQTLAGELLGAWEPPPERGATRIGTAPMATSLVAAAGALEIAVHGWDVGEATGGADPIPAALAGELLAVAPVLIGPHDRGVRFAAARPIVAGASESDRLLALAGRRPAPRR</sequence>
<protein>
    <submittedName>
        <fullName evidence="2">TIGR03086 family protein</fullName>
    </submittedName>
</protein>
<dbReference type="Gene3D" id="1.20.120.450">
    <property type="entry name" value="dinb family like domain"/>
    <property type="match status" value="1"/>
</dbReference>
<keyword evidence="3" id="KW-1185">Reference proteome</keyword>
<dbReference type="InterPro" id="IPR024344">
    <property type="entry name" value="MDMPI_metal-binding"/>
</dbReference>
<evidence type="ECO:0000259" key="1">
    <source>
        <dbReference type="Pfam" id="PF11716"/>
    </source>
</evidence>